<gene>
    <name evidence="2" type="ORF">BLNAU_21711</name>
</gene>
<protein>
    <submittedName>
        <fullName evidence="2">Uncharacterized protein</fullName>
    </submittedName>
</protein>
<reference evidence="2 3" key="1">
    <citation type="journal article" date="2022" name="bioRxiv">
        <title>Genomics of Preaxostyla Flagellates Illuminates Evolutionary Transitions and the Path Towards Mitochondrial Loss.</title>
        <authorList>
            <person name="Novak L.V.F."/>
            <person name="Treitli S.C."/>
            <person name="Pyrih J."/>
            <person name="Halakuc P."/>
            <person name="Pipaliya S.V."/>
            <person name="Vacek V."/>
            <person name="Brzon O."/>
            <person name="Soukal P."/>
            <person name="Eme L."/>
            <person name="Dacks J.B."/>
            <person name="Karnkowska A."/>
            <person name="Elias M."/>
            <person name="Hampl V."/>
        </authorList>
    </citation>
    <scope>NUCLEOTIDE SEQUENCE [LARGE SCALE GENOMIC DNA]</scope>
    <source>
        <strain evidence="2">NAU3</strain>
        <tissue evidence="2">Gut</tissue>
    </source>
</reference>
<evidence type="ECO:0000256" key="1">
    <source>
        <dbReference type="SAM" id="MobiDB-lite"/>
    </source>
</evidence>
<sequence>MFTRTQPTNDVDTDFVSTSCPALSKSSDPIRGPVPKIKSPSRSSIEVPVIETDDVQPSALSVPSNRPSDAVPVLPERESSQIPTRGRREGEHDDT</sequence>
<dbReference type="EMBL" id="JARBJD010000349">
    <property type="protein sequence ID" value="KAK2943401.1"/>
    <property type="molecule type" value="Genomic_DNA"/>
</dbReference>
<feature type="compositionally biased region" description="Basic and acidic residues" evidence="1">
    <location>
        <begin position="86"/>
        <end position="95"/>
    </location>
</feature>
<feature type="compositionally biased region" description="Polar residues" evidence="1">
    <location>
        <begin position="58"/>
        <end position="67"/>
    </location>
</feature>
<proteinExistence type="predicted"/>
<feature type="region of interest" description="Disordered" evidence="1">
    <location>
        <begin position="1"/>
        <end position="95"/>
    </location>
</feature>
<accession>A0ABQ9WV70</accession>
<organism evidence="2 3">
    <name type="scientific">Blattamonas nauphoetae</name>
    <dbReference type="NCBI Taxonomy" id="2049346"/>
    <lineage>
        <taxon>Eukaryota</taxon>
        <taxon>Metamonada</taxon>
        <taxon>Preaxostyla</taxon>
        <taxon>Oxymonadida</taxon>
        <taxon>Blattamonas</taxon>
    </lineage>
</organism>
<name>A0ABQ9WV70_9EUKA</name>
<evidence type="ECO:0000313" key="2">
    <source>
        <dbReference type="EMBL" id="KAK2943401.1"/>
    </source>
</evidence>
<keyword evidence="3" id="KW-1185">Reference proteome</keyword>
<dbReference type="Proteomes" id="UP001281761">
    <property type="component" value="Unassembled WGS sequence"/>
</dbReference>
<comment type="caution">
    <text evidence="2">The sequence shown here is derived from an EMBL/GenBank/DDBJ whole genome shotgun (WGS) entry which is preliminary data.</text>
</comment>
<feature type="compositionally biased region" description="Polar residues" evidence="1">
    <location>
        <begin position="1"/>
        <end position="27"/>
    </location>
</feature>
<evidence type="ECO:0000313" key="3">
    <source>
        <dbReference type="Proteomes" id="UP001281761"/>
    </source>
</evidence>